<comment type="catalytic activity">
    <reaction evidence="5">
        <text>L-glutaminyl-[peptide chain release factor] + S-adenosyl-L-methionine = N(5)-methyl-L-glutaminyl-[peptide chain release factor] + S-adenosyl-L-homocysteine + H(+)</text>
        <dbReference type="Rhea" id="RHEA:42896"/>
        <dbReference type="Rhea" id="RHEA-COMP:10271"/>
        <dbReference type="Rhea" id="RHEA-COMP:10272"/>
        <dbReference type="ChEBI" id="CHEBI:15378"/>
        <dbReference type="ChEBI" id="CHEBI:30011"/>
        <dbReference type="ChEBI" id="CHEBI:57856"/>
        <dbReference type="ChEBI" id="CHEBI:59789"/>
        <dbReference type="ChEBI" id="CHEBI:61891"/>
        <dbReference type="EC" id="2.1.1.297"/>
    </reaction>
</comment>
<dbReference type="PANTHER" id="PTHR18895">
    <property type="entry name" value="HEMK METHYLTRANSFERASE"/>
    <property type="match status" value="1"/>
</dbReference>
<proteinExistence type="predicted"/>
<evidence type="ECO:0000256" key="5">
    <source>
        <dbReference type="ARBA" id="ARBA00048391"/>
    </source>
</evidence>
<dbReference type="GO" id="GO:0102559">
    <property type="term" value="F:peptide chain release factor N(5)-glutamine methyltransferase activity"/>
    <property type="evidence" value="ECO:0007669"/>
    <property type="project" value="UniProtKB-EC"/>
</dbReference>
<accession>A0A561BZ69</accession>
<evidence type="ECO:0000256" key="1">
    <source>
        <dbReference type="ARBA" id="ARBA00012771"/>
    </source>
</evidence>
<dbReference type="InterPro" id="IPR022446">
    <property type="entry name" value="MeTrfrase_put"/>
</dbReference>
<dbReference type="NCBIfam" id="TIGR00536">
    <property type="entry name" value="hemK_fam"/>
    <property type="match status" value="1"/>
</dbReference>
<dbReference type="OrthoDB" id="9800643at2"/>
<dbReference type="GO" id="GO:0032259">
    <property type="term" value="P:methylation"/>
    <property type="evidence" value="ECO:0007669"/>
    <property type="project" value="UniProtKB-KW"/>
</dbReference>
<evidence type="ECO:0000313" key="7">
    <source>
        <dbReference type="EMBL" id="TWD84216.1"/>
    </source>
</evidence>
<dbReference type="EMBL" id="VIVK01000001">
    <property type="protein sequence ID" value="TWD84216.1"/>
    <property type="molecule type" value="Genomic_DNA"/>
</dbReference>
<evidence type="ECO:0000313" key="8">
    <source>
        <dbReference type="Proteomes" id="UP000318380"/>
    </source>
</evidence>
<feature type="domain" description="Methyltransferase small" evidence="6">
    <location>
        <begin position="65"/>
        <end position="177"/>
    </location>
</feature>
<dbReference type="RefSeq" id="WP_145811320.1">
    <property type="nucleotide sequence ID" value="NZ_VIVK01000001.1"/>
</dbReference>
<keyword evidence="2 7" id="KW-0489">Methyltransferase</keyword>
<gene>
    <name evidence="7" type="ORF">FB561_5391</name>
</gene>
<dbReference type="Proteomes" id="UP000318380">
    <property type="component" value="Unassembled WGS sequence"/>
</dbReference>
<dbReference type="InterPro" id="IPR029063">
    <property type="entry name" value="SAM-dependent_MTases_sf"/>
</dbReference>
<keyword evidence="3 7" id="KW-0808">Transferase</keyword>
<keyword evidence="8" id="KW-1185">Reference proteome</keyword>
<evidence type="ECO:0000256" key="4">
    <source>
        <dbReference type="ARBA" id="ARBA00022691"/>
    </source>
</evidence>
<evidence type="ECO:0000259" key="6">
    <source>
        <dbReference type="Pfam" id="PF05175"/>
    </source>
</evidence>
<organism evidence="7 8">
    <name type="scientific">Kribbella amoyensis</name>
    <dbReference type="NCBI Taxonomy" id="996641"/>
    <lineage>
        <taxon>Bacteria</taxon>
        <taxon>Bacillati</taxon>
        <taxon>Actinomycetota</taxon>
        <taxon>Actinomycetes</taxon>
        <taxon>Propionibacteriales</taxon>
        <taxon>Kribbellaceae</taxon>
        <taxon>Kribbella</taxon>
    </lineage>
</organism>
<dbReference type="EC" id="2.1.1.297" evidence="1"/>
<evidence type="ECO:0000256" key="3">
    <source>
        <dbReference type="ARBA" id="ARBA00022679"/>
    </source>
</evidence>
<dbReference type="InterPro" id="IPR004556">
    <property type="entry name" value="HemK-like"/>
</dbReference>
<reference evidence="7 8" key="1">
    <citation type="submission" date="2019-06" db="EMBL/GenBank/DDBJ databases">
        <title>Sequencing the genomes of 1000 actinobacteria strains.</title>
        <authorList>
            <person name="Klenk H.-P."/>
        </authorList>
    </citation>
    <scope>NUCLEOTIDE SEQUENCE [LARGE SCALE GENOMIC DNA]</scope>
    <source>
        <strain evidence="7 8">DSM 24683</strain>
    </source>
</reference>
<dbReference type="SUPFAM" id="SSF53335">
    <property type="entry name" value="S-adenosyl-L-methionine-dependent methyltransferases"/>
    <property type="match status" value="1"/>
</dbReference>
<evidence type="ECO:0000256" key="2">
    <source>
        <dbReference type="ARBA" id="ARBA00022603"/>
    </source>
</evidence>
<name>A0A561BZ69_9ACTN</name>
<comment type="caution">
    <text evidence="7">The sequence shown here is derived from an EMBL/GenBank/DDBJ whole genome shotgun (WGS) entry which is preliminary data.</text>
</comment>
<sequence length="266" mass="28293">MVTVPPVEIVNALRSAGCVFAEEEAELILQTAPDDATVAVMVEQRAAGHPLEQVLGWASFHGLRIAVDPGVFVPRRRTEYLVDEAIALARRRLAVGTPALRVVDLCCGTGALGAAVASAIDGVELYAADIEPAAVRNARRNLEPLGAQAFEGDLFDALPIDLRGRIDLLLCNVPYVPTSELHLLPAEAREYEPKVTLDGGSDGLDVFRRVVPVALDWLTAGAHLLVETSDRQAAIAVSILESHGYWTTVATSEDLGATVVIGTTTN</sequence>
<dbReference type="NCBIfam" id="TIGR03704">
    <property type="entry name" value="PrmC_rel_meth"/>
    <property type="match status" value="1"/>
</dbReference>
<dbReference type="CDD" id="cd02440">
    <property type="entry name" value="AdoMet_MTases"/>
    <property type="match status" value="1"/>
</dbReference>
<dbReference type="InterPro" id="IPR007848">
    <property type="entry name" value="Small_mtfrase_dom"/>
</dbReference>
<dbReference type="Pfam" id="PF05175">
    <property type="entry name" value="MTS"/>
    <property type="match status" value="1"/>
</dbReference>
<dbReference type="AlphaFoldDB" id="A0A561BZ69"/>
<dbReference type="InterPro" id="IPR050320">
    <property type="entry name" value="N5-glutamine_MTase"/>
</dbReference>
<dbReference type="Gene3D" id="3.40.50.150">
    <property type="entry name" value="Vaccinia Virus protein VP39"/>
    <property type="match status" value="1"/>
</dbReference>
<dbReference type="PANTHER" id="PTHR18895:SF74">
    <property type="entry name" value="MTRF1L RELEASE FACTOR GLUTAMINE METHYLTRANSFERASE"/>
    <property type="match status" value="1"/>
</dbReference>
<protein>
    <recommendedName>
        <fullName evidence="1">peptide chain release factor N(5)-glutamine methyltransferase</fullName>
        <ecNumber evidence="1">2.1.1.297</ecNumber>
    </recommendedName>
</protein>
<keyword evidence="4" id="KW-0949">S-adenosyl-L-methionine</keyword>